<dbReference type="HAMAP" id="MF_00265">
    <property type="entry name" value="VapC_Nob1"/>
    <property type="match status" value="1"/>
</dbReference>
<name>A0A250IF00_9BACT</name>
<keyword evidence="3 5" id="KW-0479">Metal-binding</keyword>
<dbReference type="InterPro" id="IPR002716">
    <property type="entry name" value="PIN_dom"/>
</dbReference>
<protein>
    <recommendedName>
        <fullName evidence="5">Ribonuclease VapC</fullName>
        <shortName evidence="5">RNase VapC</shortName>
        <ecNumber evidence="5">3.1.-.-</ecNumber>
    </recommendedName>
    <alternativeName>
        <fullName evidence="5">Toxin VapC</fullName>
    </alternativeName>
</protein>
<keyword evidence="5" id="KW-0460">Magnesium</keyword>
<keyword evidence="5" id="KW-0800">Toxin</keyword>
<dbReference type="InterPro" id="IPR022907">
    <property type="entry name" value="VapC_family"/>
</dbReference>
<dbReference type="SUPFAM" id="SSF88723">
    <property type="entry name" value="PIN domain-like"/>
    <property type="match status" value="1"/>
</dbReference>
<dbReference type="OrthoDB" id="5520339at2"/>
<evidence type="ECO:0000259" key="6">
    <source>
        <dbReference type="Pfam" id="PF01850"/>
    </source>
</evidence>
<comment type="function">
    <text evidence="5">Toxic component of a toxin-antitoxin (TA) system. An RNase.</text>
</comment>
<dbReference type="CDD" id="cd09881">
    <property type="entry name" value="PIN_VapC4-5_FitB-like"/>
    <property type="match status" value="1"/>
</dbReference>
<dbReference type="Gene3D" id="3.40.50.1010">
    <property type="entry name" value="5'-nuclease"/>
    <property type="match status" value="1"/>
</dbReference>
<dbReference type="Pfam" id="PF01850">
    <property type="entry name" value="PIN"/>
    <property type="match status" value="1"/>
</dbReference>
<comment type="similarity">
    <text evidence="5">Belongs to the PINc/VapC protein family.</text>
</comment>
<evidence type="ECO:0000313" key="8">
    <source>
        <dbReference type="Proteomes" id="UP000217289"/>
    </source>
</evidence>
<dbReference type="RefSeq" id="WP_095978340.1">
    <property type="nucleotide sequence ID" value="NZ_CP022163.1"/>
</dbReference>
<evidence type="ECO:0000256" key="5">
    <source>
        <dbReference type="HAMAP-Rule" id="MF_00265"/>
    </source>
</evidence>
<feature type="domain" description="PIN" evidence="6">
    <location>
        <begin position="8"/>
        <end position="129"/>
    </location>
</feature>
<dbReference type="GO" id="GO:0016787">
    <property type="term" value="F:hydrolase activity"/>
    <property type="evidence" value="ECO:0007669"/>
    <property type="project" value="UniProtKB-KW"/>
</dbReference>
<evidence type="ECO:0000256" key="3">
    <source>
        <dbReference type="ARBA" id="ARBA00022723"/>
    </source>
</evidence>
<keyword evidence="8" id="KW-1185">Reference proteome</keyword>
<comment type="cofactor">
    <cofactor evidence="5">
        <name>Mg(2+)</name>
        <dbReference type="ChEBI" id="CHEBI:18420"/>
    </cofactor>
</comment>
<dbReference type="GO" id="GO:0000287">
    <property type="term" value="F:magnesium ion binding"/>
    <property type="evidence" value="ECO:0007669"/>
    <property type="project" value="UniProtKB-UniRule"/>
</dbReference>
<reference evidence="7 8" key="1">
    <citation type="submission" date="2017-06" db="EMBL/GenBank/DDBJ databases">
        <authorList>
            <person name="Kim H.J."/>
            <person name="Triplett B.A."/>
        </authorList>
    </citation>
    <scope>NUCLEOTIDE SEQUENCE [LARGE SCALE GENOMIC DNA]</scope>
    <source>
        <strain evidence="7 8">DSM 14713</strain>
    </source>
</reference>
<dbReference type="EMBL" id="CP022163">
    <property type="protein sequence ID" value="ATB29813.1"/>
    <property type="molecule type" value="Genomic_DNA"/>
</dbReference>
<dbReference type="Proteomes" id="UP000217289">
    <property type="component" value="Chromosome"/>
</dbReference>
<feature type="binding site" evidence="5">
    <location>
        <position position="11"/>
    </location>
    <ligand>
        <name>Mg(2+)</name>
        <dbReference type="ChEBI" id="CHEBI:18420"/>
    </ligand>
</feature>
<evidence type="ECO:0000313" key="7">
    <source>
        <dbReference type="EMBL" id="ATB29813.1"/>
    </source>
</evidence>
<keyword evidence="1 5" id="KW-1277">Toxin-antitoxin system</keyword>
<keyword evidence="4 5" id="KW-0378">Hydrolase</keyword>
<organism evidence="7 8">
    <name type="scientific">Melittangium boletus DSM 14713</name>
    <dbReference type="NCBI Taxonomy" id="1294270"/>
    <lineage>
        <taxon>Bacteria</taxon>
        <taxon>Pseudomonadati</taxon>
        <taxon>Myxococcota</taxon>
        <taxon>Myxococcia</taxon>
        <taxon>Myxococcales</taxon>
        <taxon>Cystobacterineae</taxon>
        <taxon>Archangiaceae</taxon>
        <taxon>Melittangium</taxon>
    </lineage>
</organism>
<evidence type="ECO:0000256" key="2">
    <source>
        <dbReference type="ARBA" id="ARBA00022722"/>
    </source>
</evidence>
<dbReference type="GO" id="GO:0090729">
    <property type="term" value="F:toxin activity"/>
    <property type="evidence" value="ECO:0007669"/>
    <property type="project" value="UniProtKB-KW"/>
</dbReference>
<evidence type="ECO:0000256" key="1">
    <source>
        <dbReference type="ARBA" id="ARBA00022649"/>
    </source>
</evidence>
<gene>
    <name evidence="5" type="primary">vapC</name>
    <name evidence="7" type="ORF">MEBOL_003268</name>
</gene>
<proteinExistence type="inferred from homology"/>
<dbReference type="InterPro" id="IPR029060">
    <property type="entry name" value="PIN-like_dom_sf"/>
</dbReference>
<feature type="binding site" evidence="5">
    <location>
        <position position="107"/>
    </location>
    <ligand>
        <name>Mg(2+)</name>
        <dbReference type="ChEBI" id="CHEBI:18420"/>
    </ligand>
</feature>
<dbReference type="AlphaFoldDB" id="A0A250IF00"/>
<evidence type="ECO:0000256" key="4">
    <source>
        <dbReference type="ARBA" id="ARBA00022801"/>
    </source>
</evidence>
<keyword evidence="2 5" id="KW-0540">Nuclease</keyword>
<dbReference type="EC" id="3.1.-.-" evidence="5"/>
<dbReference type="KEGG" id="mbd:MEBOL_003268"/>
<dbReference type="GO" id="GO:0004540">
    <property type="term" value="F:RNA nuclease activity"/>
    <property type="evidence" value="ECO:0007669"/>
    <property type="project" value="InterPro"/>
</dbReference>
<sequence length="151" mass="16862">MSPAAGPVLFDTNLIFHLLKASPLGDKVADEHSLHRGSTRSLCSVVSVGEARAFARKRRWGVSRVTRLHEVMERFAVIDIRPGTLLDHYVAFDAFCEARGRVLGKNDLWIAATAAVTGALLLTTDRDFDPLHQEGFLRRIWYDPAEGHRDP</sequence>
<accession>A0A250IF00</accession>